<dbReference type="NCBIfam" id="TIGR00251">
    <property type="entry name" value="DUF167 family protein"/>
    <property type="match status" value="1"/>
</dbReference>
<keyword evidence="5" id="KW-1185">Reference proteome</keyword>
<dbReference type="HAMAP" id="MF_00634">
    <property type="entry name" value="UPF0235"/>
    <property type="match status" value="1"/>
</dbReference>
<dbReference type="InterPro" id="IPR003746">
    <property type="entry name" value="DUF167"/>
</dbReference>
<sequence>MTTTASDASAPPSSRNTTMRSSSGQLPESGPVTVAVRVKPGATRARVGGRFDGPYGPALVISVNAPAVDGRATEAARRALAEALDVRPRAVELRAGAASRDKLFQVDGLASAIDVRLRRLRDGSAD</sequence>
<protein>
    <recommendedName>
        <fullName evidence="2">UPF0235 protein FHR38_005038</fullName>
    </recommendedName>
</protein>
<proteinExistence type="inferred from homology"/>
<evidence type="ECO:0000313" key="4">
    <source>
        <dbReference type="EMBL" id="MBB4961305.1"/>
    </source>
</evidence>
<feature type="region of interest" description="Disordered" evidence="3">
    <location>
        <begin position="1"/>
        <end position="32"/>
    </location>
</feature>
<gene>
    <name evidence="4" type="ORF">FHR38_005038</name>
</gene>
<dbReference type="PANTHER" id="PTHR13420:SF7">
    <property type="entry name" value="UPF0235 PROTEIN C15ORF40"/>
    <property type="match status" value="1"/>
</dbReference>
<evidence type="ECO:0000256" key="2">
    <source>
        <dbReference type="HAMAP-Rule" id="MF_00634"/>
    </source>
</evidence>
<reference evidence="4 5" key="1">
    <citation type="submission" date="2020-08" db="EMBL/GenBank/DDBJ databases">
        <title>Sequencing the genomes of 1000 actinobacteria strains.</title>
        <authorList>
            <person name="Klenk H.-P."/>
        </authorList>
    </citation>
    <scope>NUCLEOTIDE SEQUENCE [LARGE SCALE GENOMIC DNA]</scope>
    <source>
        <strain evidence="4 5">DSM 45886</strain>
    </source>
</reference>
<dbReference type="PANTHER" id="PTHR13420">
    <property type="entry name" value="UPF0235 PROTEIN C15ORF40"/>
    <property type="match status" value="1"/>
</dbReference>
<dbReference type="GO" id="GO:0005737">
    <property type="term" value="C:cytoplasm"/>
    <property type="evidence" value="ECO:0007669"/>
    <property type="project" value="TreeGrafter"/>
</dbReference>
<dbReference type="InterPro" id="IPR036591">
    <property type="entry name" value="YggU-like_sf"/>
</dbReference>
<name>A0A7W7SX69_9ACTN</name>
<feature type="compositionally biased region" description="Low complexity" evidence="3">
    <location>
        <begin position="1"/>
        <end position="14"/>
    </location>
</feature>
<dbReference type="Proteomes" id="UP000578819">
    <property type="component" value="Unassembled WGS sequence"/>
</dbReference>
<organism evidence="4 5">
    <name type="scientific">Micromonospora polyrhachis</name>
    <dbReference type="NCBI Taxonomy" id="1282883"/>
    <lineage>
        <taxon>Bacteria</taxon>
        <taxon>Bacillati</taxon>
        <taxon>Actinomycetota</taxon>
        <taxon>Actinomycetes</taxon>
        <taxon>Micromonosporales</taxon>
        <taxon>Micromonosporaceae</taxon>
        <taxon>Micromonospora</taxon>
    </lineage>
</organism>
<dbReference type="AlphaFoldDB" id="A0A7W7SX69"/>
<evidence type="ECO:0000256" key="1">
    <source>
        <dbReference type="ARBA" id="ARBA00010364"/>
    </source>
</evidence>
<comment type="caution">
    <text evidence="4">The sequence shown here is derived from an EMBL/GenBank/DDBJ whole genome shotgun (WGS) entry which is preliminary data.</text>
</comment>
<accession>A0A7W7SX69</accession>
<dbReference type="Pfam" id="PF02594">
    <property type="entry name" value="DUF167"/>
    <property type="match status" value="1"/>
</dbReference>
<dbReference type="EMBL" id="JACHJW010000001">
    <property type="protein sequence ID" value="MBB4961305.1"/>
    <property type="molecule type" value="Genomic_DNA"/>
</dbReference>
<evidence type="ECO:0000313" key="5">
    <source>
        <dbReference type="Proteomes" id="UP000578819"/>
    </source>
</evidence>
<dbReference type="Gene3D" id="3.30.1200.10">
    <property type="entry name" value="YggU-like"/>
    <property type="match status" value="1"/>
</dbReference>
<feature type="compositionally biased region" description="Polar residues" evidence="3">
    <location>
        <begin position="15"/>
        <end position="26"/>
    </location>
</feature>
<dbReference type="SMART" id="SM01152">
    <property type="entry name" value="DUF167"/>
    <property type="match status" value="1"/>
</dbReference>
<evidence type="ECO:0000256" key="3">
    <source>
        <dbReference type="SAM" id="MobiDB-lite"/>
    </source>
</evidence>
<comment type="similarity">
    <text evidence="1 2">Belongs to the UPF0235 family.</text>
</comment>
<dbReference type="SUPFAM" id="SSF69786">
    <property type="entry name" value="YggU-like"/>
    <property type="match status" value="1"/>
</dbReference>